<dbReference type="AlphaFoldDB" id="A0A561PUI6"/>
<dbReference type="Proteomes" id="UP000320811">
    <property type="component" value="Unassembled WGS sequence"/>
</dbReference>
<dbReference type="RefSeq" id="WP_145670089.1">
    <property type="nucleotide sequence ID" value="NZ_VIWO01000003.1"/>
</dbReference>
<evidence type="ECO:0000313" key="1">
    <source>
        <dbReference type="EMBL" id="TWF41776.1"/>
    </source>
</evidence>
<sequence>MTELWKVQWDTAFVKHVESKSLLVGSLYENGYLFHLATKEVTYINWFYGNPTCAVISGDEQWAVMGGGEILTVWKNQATFDIALAWPYDMRQSGPGIVQVLTDPWVENAAVWELDITTLDVQKLRDFREYIGKAYMEQVAW</sequence>
<reference evidence="1 2" key="1">
    <citation type="submission" date="2019-06" db="EMBL/GenBank/DDBJ databases">
        <title>Sorghum-associated microbial communities from plants grown in Nebraska, USA.</title>
        <authorList>
            <person name="Schachtman D."/>
        </authorList>
    </citation>
    <scope>NUCLEOTIDE SEQUENCE [LARGE SCALE GENOMIC DNA]</scope>
    <source>
        <strain evidence="1 2">1209</strain>
    </source>
</reference>
<dbReference type="OrthoDB" id="1119276at2"/>
<gene>
    <name evidence="1" type="ORF">FHW36_103580</name>
</gene>
<comment type="caution">
    <text evidence="1">The sequence shown here is derived from an EMBL/GenBank/DDBJ whole genome shotgun (WGS) entry which is preliminary data.</text>
</comment>
<dbReference type="EMBL" id="VIWO01000003">
    <property type="protein sequence ID" value="TWF41776.1"/>
    <property type="molecule type" value="Genomic_DNA"/>
</dbReference>
<name>A0A561PUI6_9BACT</name>
<evidence type="ECO:0000313" key="2">
    <source>
        <dbReference type="Proteomes" id="UP000320811"/>
    </source>
</evidence>
<keyword evidence="2" id="KW-1185">Reference proteome</keyword>
<accession>A0A561PUI6</accession>
<proteinExistence type="predicted"/>
<organism evidence="1 2">
    <name type="scientific">Chitinophaga polysaccharea</name>
    <dbReference type="NCBI Taxonomy" id="1293035"/>
    <lineage>
        <taxon>Bacteria</taxon>
        <taxon>Pseudomonadati</taxon>
        <taxon>Bacteroidota</taxon>
        <taxon>Chitinophagia</taxon>
        <taxon>Chitinophagales</taxon>
        <taxon>Chitinophagaceae</taxon>
        <taxon>Chitinophaga</taxon>
    </lineage>
</organism>
<protein>
    <submittedName>
        <fullName evidence="1">Uncharacterized protein</fullName>
    </submittedName>
</protein>